<evidence type="ECO:0000313" key="2">
    <source>
        <dbReference type="EMBL" id="EZQ10818.1"/>
    </source>
</evidence>
<dbReference type="Proteomes" id="UP000024332">
    <property type="component" value="Unassembled WGS sequence"/>
</dbReference>
<dbReference type="InterPro" id="IPR013321">
    <property type="entry name" value="Arc_rbn_hlx_hlx"/>
</dbReference>
<dbReference type="Pfam" id="PF01402">
    <property type="entry name" value="RHH_1"/>
    <property type="match status" value="1"/>
</dbReference>
<proteinExistence type="predicted"/>
<reference evidence="2 3" key="1">
    <citation type="submission" date="2014-03" db="EMBL/GenBank/DDBJ databases">
        <title>Draft genome sequence of the novel thermoacidophilic archaea Acidianus copahuensis ALE1 strain, isolated from Copahue volcanic area in Neuquen Argentina.</title>
        <authorList>
            <person name="Urbieta M.S."/>
            <person name="Rascovan N."/>
            <person name="Castro C."/>
            <person name="Revale S."/>
            <person name="Giaveno M.A."/>
            <person name="Vazquez M.P."/>
            <person name="Donati E.R."/>
        </authorList>
    </citation>
    <scope>NUCLEOTIDE SEQUENCE [LARGE SCALE GENOMIC DNA]</scope>
    <source>
        <strain evidence="2 3">ALE1</strain>
    </source>
</reference>
<dbReference type="AlphaFoldDB" id="A0A031LUJ4"/>
<evidence type="ECO:0000313" key="3">
    <source>
        <dbReference type="Proteomes" id="UP000024332"/>
    </source>
</evidence>
<feature type="domain" description="Ribbon-helix-helix protein CopG" evidence="1">
    <location>
        <begin position="3"/>
        <end position="42"/>
    </location>
</feature>
<sequence length="58" mass="6814">MRVITFKAEEDLLELLDRYAIRYGLNRSEAIRKAIENLVKDEINKETVPVAKVQKIRL</sequence>
<dbReference type="EMBL" id="JFZT01000019">
    <property type="protein sequence ID" value="EZQ10818.1"/>
    <property type="molecule type" value="Genomic_DNA"/>
</dbReference>
<accession>A0A031LUJ4</accession>
<dbReference type="InterPro" id="IPR010985">
    <property type="entry name" value="Ribbon_hlx_hlx"/>
</dbReference>
<name>A0A031LUJ4_9CREN</name>
<dbReference type="RefSeq" id="WP_048098997.1">
    <property type="nucleotide sequence ID" value="NZ_JFZT01000019.1"/>
</dbReference>
<dbReference type="Gene3D" id="1.10.1220.10">
    <property type="entry name" value="Met repressor-like"/>
    <property type="match status" value="1"/>
</dbReference>
<keyword evidence="3" id="KW-1185">Reference proteome</keyword>
<dbReference type="InterPro" id="IPR002145">
    <property type="entry name" value="CopG"/>
</dbReference>
<organism evidence="2 3">
    <name type="scientific">Candidatus Acidianus copahuensis</name>
    <dbReference type="NCBI Taxonomy" id="1160895"/>
    <lineage>
        <taxon>Archaea</taxon>
        <taxon>Thermoproteota</taxon>
        <taxon>Thermoprotei</taxon>
        <taxon>Sulfolobales</taxon>
        <taxon>Sulfolobaceae</taxon>
        <taxon>Acidianus</taxon>
    </lineage>
</organism>
<dbReference type="CDD" id="cd22231">
    <property type="entry name" value="RHH_NikR_HicB-like"/>
    <property type="match status" value="1"/>
</dbReference>
<gene>
    <name evidence="2" type="ORF">CM19_03005</name>
</gene>
<protein>
    <submittedName>
        <fullName evidence="2">CopG family transcriptional regulator</fullName>
    </submittedName>
</protein>
<dbReference type="SUPFAM" id="SSF47598">
    <property type="entry name" value="Ribbon-helix-helix"/>
    <property type="match status" value="1"/>
</dbReference>
<comment type="caution">
    <text evidence="2">The sequence shown here is derived from an EMBL/GenBank/DDBJ whole genome shotgun (WGS) entry which is preliminary data.</text>
</comment>
<evidence type="ECO:0000259" key="1">
    <source>
        <dbReference type="Pfam" id="PF01402"/>
    </source>
</evidence>
<dbReference type="OrthoDB" id="40286at2157"/>
<dbReference type="GO" id="GO:0006355">
    <property type="term" value="P:regulation of DNA-templated transcription"/>
    <property type="evidence" value="ECO:0007669"/>
    <property type="project" value="InterPro"/>
</dbReference>